<dbReference type="GO" id="GO:0030127">
    <property type="term" value="C:COPII vesicle coat"/>
    <property type="evidence" value="ECO:0007669"/>
    <property type="project" value="TreeGrafter"/>
</dbReference>
<evidence type="ECO:0000256" key="4">
    <source>
        <dbReference type="ARBA" id="ARBA00022574"/>
    </source>
</evidence>
<protein>
    <submittedName>
        <fullName evidence="10">Uncharacterized protein</fullName>
    </submittedName>
</protein>
<reference evidence="10 11" key="1">
    <citation type="submission" date="2024-02" db="EMBL/GenBank/DDBJ databases">
        <title>High-quality chromosome-scale genome assembly of Pensacola bahiagrass (Paspalum notatum Flugge var. saurae).</title>
        <authorList>
            <person name="Vega J.M."/>
            <person name="Podio M."/>
            <person name="Orjuela J."/>
            <person name="Siena L.A."/>
            <person name="Pessino S.C."/>
            <person name="Combes M.C."/>
            <person name="Mariac C."/>
            <person name="Albertini E."/>
            <person name="Pupilli F."/>
            <person name="Ortiz J.P.A."/>
            <person name="Leblanc O."/>
        </authorList>
    </citation>
    <scope>NUCLEOTIDE SEQUENCE [LARGE SCALE GENOMIC DNA]</scope>
    <source>
        <strain evidence="10">R1</strain>
        <tissue evidence="10">Leaf</tissue>
    </source>
</reference>
<dbReference type="InterPro" id="IPR015943">
    <property type="entry name" value="WD40/YVTN_repeat-like_dom_sf"/>
</dbReference>
<evidence type="ECO:0000256" key="6">
    <source>
        <dbReference type="ARBA" id="ARBA00022824"/>
    </source>
</evidence>
<keyword evidence="3" id="KW-0813">Transport</keyword>
<keyword evidence="4" id="KW-0853">WD repeat</keyword>
<evidence type="ECO:0000256" key="5">
    <source>
        <dbReference type="ARBA" id="ARBA00022737"/>
    </source>
</evidence>
<dbReference type="GO" id="GO:0070971">
    <property type="term" value="C:endoplasmic reticulum exit site"/>
    <property type="evidence" value="ECO:0007669"/>
    <property type="project" value="TreeGrafter"/>
</dbReference>
<dbReference type="SMART" id="SM00320">
    <property type="entry name" value="WD40"/>
    <property type="match status" value="4"/>
</dbReference>
<organism evidence="10 11">
    <name type="scientific">Paspalum notatum var. saurae</name>
    <dbReference type="NCBI Taxonomy" id="547442"/>
    <lineage>
        <taxon>Eukaryota</taxon>
        <taxon>Viridiplantae</taxon>
        <taxon>Streptophyta</taxon>
        <taxon>Embryophyta</taxon>
        <taxon>Tracheophyta</taxon>
        <taxon>Spermatophyta</taxon>
        <taxon>Magnoliopsida</taxon>
        <taxon>Liliopsida</taxon>
        <taxon>Poales</taxon>
        <taxon>Poaceae</taxon>
        <taxon>PACMAD clade</taxon>
        <taxon>Panicoideae</taxon>
        <taxon>Andropogonodae</taxon>
        <taxon>Paspaleae</taxon>
        <taxon>Paspalinae</taxon>
        <taxon>Paspalum</taxon>
    </lineage>
</organism>
<evidence type="ECO:0000256" key="3">
    <source>
        <dbReference type="ARBA" id="ARBA00022448"/>
    </source>
</evidence>
<comment type="subcellular location">
    <subcellularLocation>
        <location evidence="1">Endoplasmic reticulum</location>
    </subcellularLocation>
</comment>
<dbReference type="GO" id="GO:0090110">
    <property type="term" value="P:COPII-coated vesicle cargo loading"/>
    <property type="evidence" value="ECO:0007669"/>
    <property type="project" value="TreeGrafter"/>
</dbReference>
<keyword evidence="11" id="KW-1185">Reference proteome</keyword>
<dbReference type="PANTHER" id="PTHR13923:SF11">
    <property type="entry name" value="SECRETORY 31, ISOFORM D"/>
    <property type="match status" value="1"/>
</dbReference>
<evidence type="ECO:0000313" key="11">
    <source>
        <dbReference type="Proteomes" id="UP001341281"/>
    </source>
</evidence>
<feature type="compositionally biased region" description="Pro residues" evidence="9">
    <location>
        <begin position="33"/>
        <end position="58"/>
    </location>
</feature>
<dbReference type="Gene3D" id="2.130.10.10">
    <property type="entry name" value="YVTN repeat-like/Quinoprotein amine dehydrogenase"/>
    <property type="match status" value="1"/>
</dbReference>
<dbReference type="InterPro" id="IPR036322">
    <property type="entry name" value="WD40_repeat_dom_sf"/>
</dbReference>
<name>A0AAQ3UWG9_PASNO</name>
<comment type="similarity">
    <text evidence="2">Belongs to the WD repeat SEC31 family.</text>
</comment>
<gene>
    <name evidence="10" type="ORF">U9M48_045046</name>
</gene>
<evidence type="ECO:0000256" key="2">
    <source>
        <dbReference type="ARBA" id="ARBA00009358"/>
    </source>
</evidence>
<keyword evidence="7" id="KW-0931">ER-Golgi transport</keyword>
<dbReference type="GO" id="GO:0005198">
    <property type="term" value="F:structural molecule activity"/>
    <property type="evidence" value="ECO:0007669"/>
    <property type="project" value="TreeGrafter"/>
</dbReference>
<dbReference type="GO" id="GO:0007029">
    <property type="term" value="P:endoplasmic reticulum organization"/>
    <property type="evidence" value="ECO:0007669"/>
    <property type="project" value="TreeGrafter"/>
</dbReference>
<evidence type="ECO:0000313" key="10">
    <source>
        <dbReference type="EMBL" id="WVZ99798.1"/>
    </source>
</evidence>
<evidence type="ECO:0000256" key="1">
    <source>
        <dbReference type="ARBA" id="ARBA00004240"/>
    </source>
</evidence>
<dbReference type="AlphaFoldDB" id="A0AAQ3UWG9"/>
<evidence type="ECO:0000256" key="7">
    <source>
        <dbReference type="ARBA" id="ARBA00022892"/>
    </source>
</evidence>
<dbReference type="EMBL" id="CP144754">
    <property type="protein sequence ID" value="WVZ99798.1"/>
    <property type="molecule type" value="Genomic_DNA"/>
</dbReference>
<keyword evidence="8" id="KW-0653">Protein transport</keyword>
<dbReference type="InterPro" id="IPR001680">
    <property type="entry name" value="WD40_rpt"/>
</dbReference>
<evidence type="ECO:0000256" key="8">
    <source>
        <dbReference type="ARBA" id="ARBA00022927"/>
    </source>
</evidence>
<proteinExistence type="inferred from homology"/>
<sequence length="502" mass="54564">MEKIGADSPIPLVRQHHPLAPPSARATARRLPVRPPTPPPAGASAVPAPPSPEPPPVGAPRRGRGGGGGVARARRHHRTGGGGAAQAPCCRVGEKEDEASLVGGAAPGLKVRGRSRRLQERGLEVGEEESATLRIYKRLRRRTRGHEREWGFLSADLISLLLICKPRVSATDVDITFTLGAFAGGLLSDPSKEFYASHANITANKSPKDKSHFDWKQPALEMSKAVEDMYINQSAEEKIGEASSKPKQSSDLDYWQTVHGKSASEVEGWELVSKEQIKNMHHDTLLSHGSKGFLLEISDLTGPVLGLLFNNQFGNILAAAGKGDTLNLYHIDCHGTDLSRTYKFQDDEMSNAQVTFLEWHPRYSAILASTNDRGTTTVWDIRTKKAAMRAKQQPNEYCSEVHWHPNHPTCFAVASNSNYELAPVKIWDANLFGNMLCEFGPRKGVNSLSWSTTNDLILTTDVDGIIDCWNVKLTTDKSMGQCVAVSVGSCGAVHTTTAGVEA</sequence>
<dbReference type="SUPFAM" id="SSF50978">
    <property type="entry name" value="WD40 repeat-like"/>
    <property type="match status" value="1"/>
</dbReference>
<accession>A0AAQ3UWG9</accession>
<dbReference type="PANTHER" id="PTHR13923">
    <property type="entry name" value="SEC31-RELATED PROTEIN"/>
    <property type="match status" value="1"/>
</dbReference>
<keyword evidence="6" id="KW-0256">Endoplasmic reticulum</keyword>
<evidence type="ECO:0000256" key="9">
    <source>
        <dbReference type="SAM" id="MobiDB-lite"/>
    </source>
</evidence>
<dbReference type="GO" id="GO:0015031">
    <property type="term" value="P:protein transport"/>
    <property type="evidence" value="ECO:0007669"/>
    <property type="project" value="UniProtKB-KW"/>
</dbReference>
<feature type="region of interest" description="Disordered" evidence="9">
    <location>
        <begin position="1"/>
        <end position="88"/>
    </location>
</feature>
<dbReference type="InterPro" id="IPR040251">
    <property type="entry name" value="SEC31-like"/>
</dbReference>
<dbReference type="Proteomes" id="UP001341281">
    <property type="component" value="Chromosome 10"/>
</dbReference>
<keyword evidence="5" id="KW-0677">Repeat</keyword>